<dbReference type="AlphaFoldDB" id="A0A242A2M1"/>
<keyword evidence="11 12" id="KW-0472">Membrane</keyword>
<dbReference type="Pfam" id="PF00005">
    <property type="entry name" value="ABC_tran"/>
    <property type="match status" value="1"/>
</dbReference>
<keyword evidence="9" id="KW-0067">ATP-binding</keyword>
<dbReference type="PANTHER" id="PTHR43394:SF1">
    <property type="entry name" value="ATP-BINDING CASSETTE SUB-FAMILY B MEMBER 10, MITOCHONDRIAL"/>
    <property type="match status" value="1"/>
</dbReference>
<dbReference type="InterPro" id="IPR027417">
    <property type="entry name" value="P-loop_NTPase"/>
</dbReference>
<dbReference type="RefSeq" id="WP_256926117.1">
    <property type="nucleotide sequence ID" value="NZ_NGKU01000001.1"/>
</dbReference>
<keyword evidence="6" id="KW-0547">Nucleotide-binding</keyword>
<feature type="transmembrane region" description="Helical" evidence="12">
    <location>
        <begin position="383"/>
        <end position="406"/>
    </location>
</feature>
<evidence type="ECO:0000259" key="15">
    <source>
        <dbReference type="PROSITE" id="PS50990"/>
    </source>
</evidence>
<keyword evidence="10 12" id="KW-1133">Transmembrane helix</keyword>
<evidence type="ECO:0000256" key="2">
    <source>
        <dbReference type="ARBA" id="ARBA00022448"/>
    </source>
</evidence>
<dbReference type="InterPro" id="IPR005074">
    <property type="entry name" value="Peptidase_C39"/>
</dbReference>
<keyword evidence="3" id="KW-1003">Cell membrane</keyword>
<dbReference type="GO" id="GO:0016887">
    <property type="term" value="F:ATP hydrolysis activity"/>
    <property type="evidence" value="ECO:0007669"/>
    <property type="project" value="InterPro"/>
</dbReference>
<gene>
    <name evidence="16" type="ORF">A5886_000357</name>
</gene>
<evidence type="ECO:0000256" key="9">
    <source>
        <dbReference type="ARBA" id="ARBA00022840"/>
    </source>
</evidence>
<dbReference type="SUPFAM" id="SSF52540">
    <property type="entry name" value="P-loop containing nucleoside triphosphate hydrolases"/>
    <property type="match status" value="1"/>
</dbReference>
<evidence type="ECO:0000256" key="5">
    <source>
        <dbReference type="ARBA" id="ARBA00022692"/>
    </source>
</evidence>
<dbReference type="Proteomes" id="UP000195043">
    <property type="component" value="Unassembled WGS sequence"/>
</dbReference>
<sequence length="720" mass="80703">MAKVAFIEQSEHSECGIAAVTMLLNYYGVPVKLNDVRDHYGVPKGGNTMYHLKEIFSDFGFETVGVKITDTVGFFRENNAPCLLFWEHRHYVVFEKIVGNKITIVDPALGRKSYSLQAFSAHFSDVALLISAIDETKEGPVRSEKSHDTLWKTLYKERFLIMGLVLLTVVIQFLGVGIPVMTQRAVDNYLAIAVDFTPQSMIVSVCIVFFCYYLLQGMRNTVITKFQLHFEEKLMVVFMKKMLSLPLNFFVNRSTGDLIFRGNLTTYIQQILSTQLLTTIIDLVLVIAYFSLMISYSIELTVISMTGIMIIVGSTYIYSKAYRSSTDLDIQLNGQVHQTLVELFEGIETIKSIGAEEAFYQDWETAFMRQQALRKKKSRVSGWIGTIPSSMQFVLPLLITGVGLFGVNEGTFTMGELISFNAISLSFVVPIVTVMNSATQFLILRSYFGKLAEILDQKNRRAEATAQHIDTYESIELKQVAFYFSKFEEPVLKNIDLKIDKTEKIAIVGPSGSGKTTLLKVISGLYLPTEGEVLLNGKDMTTIPQASLRQMISVVNQNPTIFQRSLKANVLINTPDSTQEVLLQAITDARVDEMTRLLPMGLDTLISEGGMNLSGGQLQRIAIARALVKQPQLLLMDEPTSALDNISENYIMKRLKTYDCPCVIVSHRLNTIQHFDRILVMDKGEIVEDGTHEALMAQNGLYSYIYSGNTDLVDWAAGST</sequence>
<dbReference type="PROSITE" id="PS50990">
    <property type="entry name" value="PEPTIDASE_C39"/>
    <property type="match status" value="1"/>
</dbReference>
<feature type="transmembrane region" description="Helical" evidence="12">
    <location>
        <begin position="159"/>
        <end position="178"/>
    </location>
</feature>
<evidence type="ECO:0000256" key="12">
    <source>
        <dbReference type="SAM" id="Phobius"/>
    </source>
</evidence>
<dbReference type="InterPro" id="IPR039421">
    <property type="entry name" value="Type_1_exporter"/>
</dbReference>
<keyword evidence="7" id="KW-0378">Hydrolase</keyword>
<keyword evidence="4" id="KW-0645">Protease</keyword>
<feature type="domain" description="ABC transmembrane type-1" evidence="14">
    <location>
        <begin position="163"/>
        <end position="441"/>
    </location>
</feature>
<dbReference type="GO" id="GO:0008234">
    <property type="term" value="F:cysteine-type peptidase activity"/>
    <property type="evidence" value="ECO:0007669"/>
    <property type="project" value="UniProtKB-KW"/>
</dbReference>
<dbReference type="STRING" id="1834191.A5886_000357"/>
<keyword evidence="17" id="KW-1185">Reference proteome</keyword>
<dbReference type="CDD" id="cd18555">
    <property type="entry name" value="ABC_6TM_T1SS_like"/>
    <property type="match status" value="1"/>
</dbReference>
<keyword evidence="8" id="KW-0788">Thiol protease</keyword>
<proteinExistence type="predicted"/>
<keyword evidence="5 12" id="KW-0812">Transmembrane</keyword>
<keyword evidence="2" id="KW-0813">Transport</keyword>
<evidence type="ECO:0000313" key="17">
    <source>
        <dbReference type="Proteomes" id="UP000195043"/>
    </source>
</evidence>
<organism evidence="16 17">
    <name type="scientific">Candidatus Enterococcus testudinis</name>
    <dbReference type="NCBI Taxonomy" id="1834191"/>
    <lineage>
        <taxon>Bacteria</taxon>
        <taxon>Bacillati</taxon>
        <taxon>Bacillota</taxon>
        <taxon>Bacilli</taxon>
        <taxon>Lactobacillales</taxon>
        <taxon>Enterococcaceae</taxon>
        <taxon>Enterococcus</taxon>
    </lineage>
</organism>
<feature type="transmembrane region" description="Helical" evidence="12">
    <location>
        <begin position="300"/>
        <end position="318"/>
    </location>
</feature>
<feature type="domain" description="ABC transporter" evidence="13">
    <location>
        <begin position="475"/>
        <end position="708"/>
    </location>
</feature>
<dbReference type="PROSITE" id="PS50929">
    <property type="entry name" value="ABC_TM1F"/>
    <property type="match status" value="1"/>
</dbReference>
<evidence type="ECO:0000256" key="4">
    <source>
        <dbReference type="ARBA" id="ARBA00022670"/>
    </source>
</evidence>
<dbReference type="InterPro" id="IPR011527">
    <property type="entry name" value="ABC1_TM_dom"/>
</dbReference>
<evidence type="ECO:0000259" key="14">
    <source>
        <dbReference type="PROSITE" id="PS50929"/>
    </source>
</evidence>
<dbReference type="Pfam" id="PF03412">
    <property type="entry name" value="Peptidase_C39"/>
    <property type="match status" value="1"/>
</dbReference>
<feature type="domain" description="Peptidase C39" evidence="15">
    <location>
        <begin position="9"/>
        <end position="130"/>
    </location>
</feature>
<feature type="transmembrane region" description="Helical" evidence="12">
    <location>
        <begin position="190"/>
        <end position="215"/>
    </location>
</feature>
<dbReference type="GO" id="GO:0006508">
    <property type="term" value="P:proteolysis"/>
    <property type="evidence" value="ECO:0007669"/>
    <property type="project" value="UniProtKB-KW"/>
</dbReference>
<dbReference type="InterPro" id="IPR017871">
    <property type="entry name" value="ABC_transporter-like_CS"/>
</dbReference>
<evidence type="ECO:0000256" key="3">
    <source>
        <dbReference type="ARBA" id="ARBA00022475"/>
    </source>
</evidence>
<dbReference type="Pfam" id="PF00664">
    <property type="entry name" value="ABC_membrane"/>
    <property type="match status" value="1"/>
</dbReference>
<dbReference type="PANTHER" id="PTHR43394">
    <property type="entry name" value="ATP-DEPENDENT PERMEASE MDL1, MITOCHONDRIAL"/>
    <property type="match status" value="1"/>
</dbReference>
<dbReference type="Gene3D" id="1.20.1560.10">
    <property type="entry name" value="ABC transporter type 1, transmembrane domain"/>
    <property type="match status" value="1"/>
</dbReference>
<dbReference type="EMBL" id="NGKU01000001">
    <property type="protein sequence ID" value="OTN75287.1"/>
    <property type="molecule type" value="Genomic_DNA"/>
</dbReference>
<dbReference type="PROSITE" id="PS00211">
    <property type="entry name" value="ABC_TRANSPORTER_1"/>
    <property type="match status" value="1"/>
</dbReference>
<evidence type="ECO:0000256" key="6">
    <source>
        <dbReference type="ARBA" id="ARBA00022741"/>
    </source>
</evidence>
<reference evidence="16 17" key="1">
    <citation type="submission" date="2017-05" db="EMBL/GenBank/DDBJ databases">
        <title>The Genome Sequence of Enterococcus sp. 8G7_MSG3316.</title>
        <authorList>
            <consortium name="The Broad Institute Genomics Platform"/>
            <consortium name="The Broad Institute Genomic Center for Infectious Diseases"/>
            <person name="Earl A."/>
            <person name="Manson A."/>
            <person name="Schwartman J."/>
            <person name="Gilmore M."/>
            <person name="Abouelleil A."/>
            <person name="Cao P."/>
            <person name="Chapman S."/>
            <person name="Cusick C."/>
            <person name="Shea T."/>
            <person name="Young S."/>
            <person name="Neafsey D."/>
            <person name="Nusbaum C."/>
            <person name="Birren B."/>
        </authorList>
    </citation>
    <scope>NUCLEOTIDE SEQUENCE [LARGE SCALE GENOMIC DNA]</scope>
    <source>
        <strain evidence="16 17">8G7_MSG3316</strain>
    </source>
</reference>
<evidence type="ECO:0000256" key="8">
    <source>
        <dbReference type="ARBA" id="ARBA00022807"/>
    </source>
</evidence>
<dbReference type="Gene3D" id="3.90.70.10">
    <property type="entry name" value="Cysteine proteinases"/>
    <property type="match status" value="1"/>
</dbReference>
<comment type="subcellular location">
    <subcellularLocation>
        <location evidence="1">Cell membrane</location>
        <topology evidence="1">Multi-pass membrane protein</topology>
    </subcellularLocation>
</comment>
<dbReference type="InterPro" id="IPR003593">
    <property type="entry name" value="AAA+_ATPase"/>
</dbReference>
<name>A0A242A2M1_9ENTE</name>
<dbReference type="GO" id="GO:0015421">
    <property type="term" value="F:ABC-type oligopeptide transporter activity"/>
    <property type="evidence" value="ECO:0007669"/>
    <property type="project" value="TreeGrafter"/>
</dbReference>
<dbReference type="FunFam" id="3.40.50.300:FF:000299">
    <property type="entry name" value="ABC transporter ATP-binding protein/permease"/>
    <property type="match status" value="1"/>
</dbReference>
<evidence type="ECO:0000259" key="13">
    <source>
        <dbReference type="PROSITE" id="PS50893"/>
    </source>
</evidence>
<evidence type="ECO:0000256" key="11">
    <source>
        <dbReference type="ARBA" id="ARBA00023136"/>
    </source>
</evidence>
<dbReference type="Gene3D" id="3.40.50.300">
    <property type="entry name" value="P-loop containing nucleotide triphosphate hydrolases"/>
    <property type="match status" value="1"/>
</dbReference>
<dbReference type="SUPFAM" id="SSF90123">
    <property type="entry name" value="ABC transporter transmembrane region"/>
    <property type="match status" value="1"/>
</dbReference>
<dbReference type="SMART" id="SM00382">
    <property type="entry name" value="AAA"/>
    <property type="match status" value="1"/>
</dbReference>
<protein>
    <submittedName>
        <fullName evidence="16">Uncharacterized protein</fullName>
    </submittedName>
</protein>
<dbReference type="GO" id="GO:0005886">
    <property type="term" value="C:plasma membrane"/>
    <property type="evidence" value="ECO:0007669"/>
    <property type="project" value="UniProtKB-SubCell"/>
</dbReference>
<dbReference type="InterPro" id="IPR003439">
    <property type="entry name" value="ABC_transporter-like_ATP-bd"/>
</dbReference>
<dbReference type="PROSITE" id="PS50893">
    <property type="entry name" value="ABC_TRANSPORTER_2"/>
    <property type="match status" value="1"/>
</dbReference>
<accession>A0A242A2M1</accession>
<evidence type="ECO:0000256" key="10">
    <source>
        <dbReference type="ARBA" id="ARBA00022989"/>
    </source>
</evidence>
<feature type="transmembrane region" description="Helical" evidence="12">
    <location>
        <begin position="418"/>
        <end position="444"/>
    </location>
</feature>
<evidence type="ECO:0000256" key="7">
    <source>
        <dbReference type="ARBA" id="ARBA00022801"/>
    </source>
</evidence>
<dbReference type="InterPro" id="IPR036640">
    <property type="entry name" value="ABC1_TM_sf"/>
</dbReference>
<dbReference type="GO" id="GO:0005524">
    <property type="term" value="F:ATP binding"/>
    <property type="evidence" value="ECO:0007669"/>
    <property type="project" value="UniProtKB-KW"/>
</dbReference>
<feature type="transmembrane region" description="Helical" evidence="12">
    <location>
        <begin position="276"/>
        <end position="294"/>
    </location>
</feature>
<comment type="caution">
    <text evidence="16">The sequence shown here is derived from an EMBL/GenBank/DDBJ whole genome shotgun (WGS) entry which is preliminary data.</text>
</comment>
<evidence type="ECO:0000313" key="16">
    <source>
        <dbReference type="EMBL" id="OTN75287.1"/>
    </source>
</evidence>
<evidence type="ECO:0000256" key="1">
    <source>
        <dbReference type="ARBA" id="ARBA00004651"/>
    </source>
</evidence>